<feature type="region of interest" description="Disordered" evidence="7">
    <location>
        <begin position="119"/>
        <end position="227"/>
    </location>
</feature>
<keyword evidence="6" id="KW-0539">Nucleus</keyword>
<dbReference type="SMR" id="A0A444Y0A9"/>
<dbReference type="InterPro" id="IPR015495">
    <property type="entry name" value="Myb_TF_plants"/>
</dbReference>
<keyword evidence="2" id="KW-0677">Repeat</keyword>
<dbReference type="EMBL" id="SDMP01000018">
    <property type="protein sequence ID" value="RYQ95364.1"/>
    <property type="molecule type" value="Genomic_DNA"/>
</dbReference>
<evidence type="ECO:0000256" key="3">
    <source>
        <dbReference type="ARBA" id="ARBA00023015"/>
    </source>
</evidence>
<dbReference type="GO" id="GO:0010468">
    <property type="term" value="P:regulation of gene expression"/>
    <property type="evidence" value="ECO:0007669"/>
    <property type="project" value="UniProtKB-ARBA"/>
</dbReference>
<evidence type="ECO:0000256" key="1">
    <source>
        <dbReference type="ARBA" id="ARBA00004123"/>
    </source>
</evidence>
<feature type="domain" description="HTH myb-type" evidence="9">
    <location>
        <begin position="11"/>
        <end position="63"/>
    </location>
</feature>
<keyword evidence="4" id="KW-0238">DNA-binding</keyword>
<dbReference type="PROSITE" id="PS50090">
    <property type="entry name" value="MYB_LIKE"/>
    <property type="match status" value="2"/>
</dbReference>
<dbReference type="AlphaFoldDB" id="A0A444Y0A9"/>
<keyword evidence="5" id="KW-0804">Transcription</keyword>
<evidence type="ECO:0000256" key="7">
    <source>
        <dbReference type="SAM" id="MobiDB-lite"/>
    </source>
</evidence>
<dbReference type="Pfam" id="PF00249">
    <property type="entry name" value="Myb_DNA-binding"/>
    <property type="match status" value="2"/>
</dbReference>
<evidence type="ECO:0000256" key="6">
    <source>
        <dbReference type="ARBA" id="ARBA00023242"/>
    </source>
</evidence>
<evidence type="ECO:0000256" key="5">
    <source>
        <dbReference type="ARBA" id="ARBA00023163"/>
    </source>
</evidence>
<protein>
    <submittedName>
        <fullName evidence="10">Uncharacterized protein</fullName>
    </submittedName>
</protein>
<dbReference type="PROSITE" id="PS51294">
    <property type="entry name" value="HTH_MYB"/>
    <property type="match status" value="2"/>
</dbReference>
<keyword evidence="3" id="KW-0805">Transcription regulation</keyword>
<dbReference type="GO" id="GO:1990641">
    <property type="term" value="P:response to iron ion starvation"/>
    <property type="evidence" value="ECO:0007669"/>
    <property type="project" value="UniProtKB-ARBA"/>
</dbReference>
<organism evidence="10 11">
    <name type="scientific">Arachis hypogaea</name>
    <name type="common">Peanut</name>
    <dbReference type="NCBI Taxonomy" id="3818"/>
    <lineage>
        <taxon>Eukaryota</taxon>
        <taxon>Viridiplantae</taxon>
        <taxon>Streptophyta</taxon>
        <taxon>Embryophyta</taxon>
        <taxon>Tracheophyta</taxon>
        <taxon>Spermatophyta</taxon>
        <taxon>Magnoliopsida</taxon>
        <taxon>eudicotyledons</taxon>
        <taxon>Gunneridae</taxon>
        <taxon>Pentapetalae</taxon>
        <taxon>rosids</taxon>
        <taxon>fabids</taxon>
        <taxon>Fabales</taxon>
        <taxon>Fabaceae</taxon>
        <taxon>Papilionoideae</taxon>
        <taxon>50 kb inversion clade</taxon>
        <taxon>dalbergioids sensu lato</taxon>
        <taxon>Dalbergieae</taxon>
        <taxon>Pterocarpus clade</taxon>
        <taxon>Arachis</taxon>
    </lineage>
</organism>
<evidence type="ECO:0000259" key="9">
    <source>
        <dbReference type="PROSITE" id="PS51294"/>
    </source>
</evidence>
<dbReference type="SUPFAM" id="SSF46689">
    <property type="entry name" value="Homeodomain-like"/>
    <property type="match status" value="1"/>
</dbReference>
<dbReference type="CDD" id="cd00167">
    <property type="entry name" value="SANT"/>
    <property type="match status" value="2"/>
</dbReference>
<dbReference type="STRING" id="3818.A0A444Y0A9"/>
<dbReference type="Gene3D" id="1.10.10.60">
    <property type="entry name" value="Homeodomain-like"/>
    <property type="match status" value="2"/>
</dbReference>
<feature type="compositionally biased region" description="Low complexity" evidence="7">
    <location>
        <begin position="200"/>
        <end position="214"/>
    </location>
</feature>
<dbReference type="GO" id="GO:0009723">
    <property type="term" value="P:response to ethylene"/>
    <property type="evidence" value="ECO:0007669"/>
    <property type="project" value="UniProtKB-ARBA"/>
</dbReference>
<comment type="caution">
    <text evidence="10">The sequence shown here is derived from an EMBL/GenBank/DDBJ whole genome shotgun (WGS) entry which is preliminary data.</text>
</comment>
<name>A0A444Y0A9_ARAHY</name>
<feature type="domain" description="Myb-like" evidence="8">
    <location>
        <begin position="64"/>
        <end position="114"/>
    </location>
</feature>
<feature type="domain" description="HTH myb-type" evidence="9">
    <location>
        <begin position="64"/>
        <end position="118"/>
    </location>
</feature>
<evidence type="ECO:0000256" key="2">
    <source>
        <dbReference type="ARBA" id="ARBA00022737"/>
    </source>
</evidence>
<evidence type="ECO:0000256" key="4">
    <source>
        <dbReference type="ARBA" id="ARBA00023125"/>
    </source>
</evidence>
<dbReference type="FunFam" id="1.10.10.60:FF:000015">
    <property type="entry name" value="Transcription factor RAX3"/>
    <property type="match status" value="1"/>
</dbReference>
<comment type="subcellular location">
    <subcellularLocation>
        <location evidence="1">Nucleus</location>
    </subcellularLocation>
</comment>
<feature type="domain" description="Myb-like" evidence="8">
    <location>
        <begin position="11"/>
        <end position="63"/>
    </location>
</feature>
<dbReference type="PANTHER" id="PTHR10641">
    <property type="entry name" value="MYB FAMILY TRANSCRIPTION FACTOR"/>
    <property type="match status" value="1"/>
</dbReference>
<proteinExistence type="predicted"/>
<evidence type="ECO:0000259" key="8">
    <source>
        <dbReference type="PROSITE" id="PS50090"/>
    </source>
</evidence>
<feature type="compositionally biased region" description="Low complexity" evidence="7">
    <location>
        <begin position="137"/>
        <end position="168"/>
    </location>
</feature>
<dbReference type="OrthoDB" id="2143914at2759"/>
<gene>
    <name evidence="10" type="ORF">Ahy_B08g090627</name>
</gene>
<dbReference type="GO" id="GO:0003677">
    <property type="term" value="F:DNA binding"/>
    <property type="evidence" value="ECO:0007669"/>
    <property type="project" value="UniProtKB-KW"/>
</dbReference>
<dbReference type="InterPro" id="IPR017930">
    <property type="entry name" value="Myb_dom"/>
</dbReference>
<accession>A0A444Y0A9</accession>
<dbReference type="InterPro" id="IPR009057">
    <property type="entry name" value="Homeodomain-like_sf"/>
</dbReference>
<dbReference type="SMART" id="SM00717">
    <property type="entry name" value="SANT"/>
    <property type="match status" value="2"/>
</dbReference>
<keyword evidence="11" id="KW-1185">Reference proteome</keyword>
<evidence type="ECO:0000313" key="11">
    <source>
        <dbReference type="Proteomes" id="UP000289738"/>
    </source>
</evidence>
<dbReference type="Proteomes" id="UP000289738">
    <property type="component" value="Chromosome B08"/>
</dbReference>
<dbReference type="GO" id="GO:0005634">
    <property type="term" value="C:nucleus"/>
    <property type="evidence" value="ECO:0007669"/>
    <property type="project" value="UniProtKB-SubCell"/>
</dbReference>
<dbReference type="Gramene" id="arahy.Tifrunner.gnm2.ann2.Ah18g293300.1">
    <property type="protein sequence ID" value="arahy.Tifrunner.gnm2.ann2.Ah18g293300.1-CDS"/>
    <property type="gene ID" value="arahy.Tifrunner.gnm2.ann2.Ah18g293300"/>
</dbReference>
<reference evidence="10 11" key="1">
    <citation type="submission" date="2019-01" db="EMBL/GenBank/DDBJ databases">
        <title>Sequencing of cultivated peanut Arachis hypogaea provides insights into genome evolution and oil improvement.</title>
        <authorList>
            <person name="Chen X."/>
        </authorList>
    </citation>
    <scope>NUCLEOTIDE SEQUENCE [LARGE SCALE GENOMIC DNA]</scope>
    <source>
        <strain evidence="11">cv. Fuhuasheng</strain>
        <tissue evidence="10">Leaves</tissue>
    </source>
</reference>
<dbReference type="InterPro" id="IPR001005">
    <property type="entry name" value="SANT/Myb"/>
</dbReference>
<dbReference type="FunFam" id="1.10.10.60:FF:000310">
    <property type="entry name" value="MYB transcription factor"/>
    <property type="match status" value="1"/>
</dbReference>
<dbReference type="PANTHER" id="PTHR10641:SF1103">
    <property type="entry name" value="TRANSCRIPTION FACTOR MYB72"/>
    <property type="match status" value="1"/>
</dbReference>
<sequence length="380" mass="42356">MGKGRAPCCDKSQVKKGPWSPAEDLKLIAFIQKHGHENWRALPKQAGLMRCGKSCRLRWINYLRPDVKRGNFTAEEEETIIKLHKAMGNKWSKIASRLPGRTDNEIKNVWNTHLKKRLTAAKSSDSRADNANDGSKIESSVTSPSSSSSESFFSNETPKTNNNNPCNETNDHISQIDDDDQDSGGKLLQEVVGITEETKGSSNSSSSTSLSSSLENKKHDEDQQQLVSPTLLNCVGPYDVDVTLEEVDKPNNNNLETKEDCDFWKMLDNIESFLSSNEASPPPPQCQTSPPNLVHQDDDEAMMMMMWSHEFENVLGTVVGEATTKGSNNKAHQQEIIMDPSNDVFDLDLVTRPPEPDQLESELDLGYIQLWPSLPPNTIL</sequence>
<evidence type="ECO:0000313" key="10">
    <source>
        <dbReference type="EMBL" id="RYQ95364.1"/>
    </source>
</evidence>
<dbReference type="GO" id="GO:1990532">
    <property type="term" value="P:stress response to nickel ion"/>
    <property type="evidence" value="ECO:0007669"/>
    <property type="project" value="UniProtKB-ARBA"/>
</dbReference>